<feature type="compositionally biased region" description="Polar residues" evidence="1">
    <location>
        <begin position="151"/>
        <end position="161"/>
    </location>
</feature>
<feature type="compositionally biased region" description="Basic and acidic residues" evidence="1">
    <location>
        <begin position="369"/>
        <end position="413"/>
    </location>
</feature>
<evidence type="ECO:0000256" key="2">
    <source>
        <dbReference type="SAM" id="SignalP"/>
    </source>
</evidence>
<dbReference type="Proteomes" id="UP000765509">
    <property type="component" value="Unassembled WGS sequence"/>
</dbReference>
<gene>
    <name evidence="3" type="ORF">O181_009684</name>
</gene>
<dbReference type="PANTHER" id="PTHR33246">
    <property type="entry name" value="CCHC-TYPE DOMAIN-CONTAINING PROTEIN"/>
    <property type="match status" value="1"/>
</dbReference>
<dbReference type="OrthoDB" id="2414509at2759"/>
<comment type="caution">
    <text evidence="3">The sequence shown here is derived from an EMBL/GenBank/DDBJ whole genome shotgun (WGS) entry which is preliminary data.</text>
</comment>
<dbReference type="AlphaFoldDB" id="A0A9Q3BR83"/>
<keyword evidence="4" id="KW-1185">Reference proteome</keyword>
<name>A0A9Q3BR83_9BASI</name>
<feature type="chain" id="PRO_5040425610" evidence="2">
    <location>
        <begin position="19"/>
        <end position="616"/>
    </location>
</feature>
<sequence>MAWFIELAHLLVAHLPAAQHRDNSTMSHHQSFVSPLSRPGFGILNGNEDQHPSSSYVLNRNEDQRSSASLATSLHQLIYENERLYHQPNHNYNDCYQIQSYPDHTYETDSLASSQNNCHTRERHTSISSVFFQTPAASQSTPLSPEGVNACPNQQANSPKSGRNHSKRIRRTNKQIAEDQANLRPKKRLSCSKGMGSTDRNPGFVQSDFENICTYLEDKEHYHDLFGDSKKTMWGKKKHTRAQAFKRFAQYLNDNHVLGTLNLNGRNLQQRWRTYKRKFVDTTRFLNSTGAGTTDGSYSTIQEEIEDRCSCYKRMMGIFGDKQNVVGHNVFDSSRKSKECKGDSDESHRDPVGLDTSMESNSNTSDSESWAHRPSVEDLHNKVEDMPRKSASKEIDESAPLREDDGDREDISDRASTPRFEEIDNPKSGGISITQNGRSPKKIRKRKNAGPQCNLPEKLVSNKPQSVMSILERRLDLQENQRLEHMKSQMLYQHAQDEKTGMLKKNVQLNCIGHNCNLKKEVAKQNNRQMEDSGIRLAKELDASSVRTHLEFDFKNKELEQSRLKINLELQQSQQRINHEIGAALRAERLAAITQMRKDGMSQDEIEKNVKIIFDT</sequence>
<feature type="region of interest" description="Disordered" evidence="1">
    <location>
        <begin position="334"/>
        <end position="458"/>
    </location>
</feature>
<accession>A0A9Q3BR83</accession>
<feature type="signal peptide" evidence="2">
    <location>
        <begin position="1"/>
        <end position="18"/>
    </location>
</feature>
<feature type="compositionally biased region" description="Basic and acidic residues" evidence="1">
    <location>
        <begin position="334"/>
        <end position="352"/>
    </location>
</feature>
<feature type="compositionally biased region" description="Polar residues" evidence="1">
    <location>
        <begin position="357"/>
        <end position="368"/>
    </location>
</feature>
<dbReference type="EMBL" id="AVOT02002326">
    <property type="protein sequence ID" value="MBW0469969.1"/>
    <property type="molecule type" value="Genomic_DNA"/>
</dbReference>
<keyword evidence="2" id="KW-0732">Signal</keyword>
<evidence type="ECO:0000313" key="3">
    <source>
        <dbReference type="EMBL" id="MBW0469969.1"/>
    </source>
</evidence>
<reference evidence="3" key="1">
    <citation type="submission" date="2021-03" db="EMBL/GenBank/DDBJ databases">
        <title>Draft genome sequence of rust myrtle Austropuccinia psidii MF-1, a brazilian biotype.</title>
        <authorList>
            <person name="Quecine M.C."/>
            <person name="Pachon D.M.R."/>
            <person name="Bonatelli M.L."/>
            <person name="Correr F.H."/>
            <person name="Franceschini L.M."/>
            <person name="Leite T.F."/>
            <person name="Margarido G.R.A."/>
            <person name="Almeida C.A."/>
            <person name="Ferrarezi J.A."/>
            <person name="Labate C.A."/>
        </authorList>
    </citation>
    <scope>NUCLEOTIDE SEQUENCE</scope>
    <source>
        <strain evidence="3">MF-1</strain>
    </source>
</reference>
<dbReference type="PANTHER" id="PTHR33246:SF51">
    <property type="entry name" value="MYB_SANT-LIKE DOMAIN-CONTAINING PROTEIN"/>
    <property type="match status" value="1"/>
</dbReference>
<organism evidence="3 4">
    <name type="scientific">Austropuccinia psidii MF-1</name>
    <dbReference type="NCBI Taxonomy" id="1389203"/>
    <lineage>
        <taxon>Eukaryota</taxon>
        <taxon>Fungi</taxon>
        <taxon>Dikarya</taxon>
        <taxon>Basidiomycota</taxon>
        <taxon>Pucciniomycotina</taxon>
        <taxon>Pucciniomycetes</taxon>
        <taxon>Pucciniales</taxon>
        <taxon>Sphaerophragmiaceae</taxon>
        <taxon>Austropuccinia</taxon>
    </lineage>
</organism>
<proteinExistence type="predicted"/>
<evidence type="ECO:0000313" key="4">
    <source>
        <dbReference type="Proteomes" id="UP000765509"/>
    </source>
</evidence>
<protein>
    <submittedName>
        <fullName evidence="3">Uncharacterized protein</fullName>
    </submittedName>
</protein>
<evidence type="ECO:0000256" key="1">
    <source>
        <dbReference type="SAM" id="MobiDB-lite"/>
    </source>
</evidence>
<feature type="region of interest" description="Disordered" evidence="1">
    <location>
        <begin position="137"/>
        <end position="169"/>
    </location>
</feature>
<feature type="compositionally biased region" description="Basic residues" evidence="1">
    <location>
        <begin position="439"/>
        <end position="448"/>
    </location>
</feature>